<evidence type="ECO:0000256" key="1">
    <source>
        <dbReference type="SAM" id="MobiDB-lite"/>
    </source>
</evidence>
<feature type="compositionally biased region" description="Polar residues" evidence="1">
    <location>
        <begin position="15"/>
        <end position="29"/>
    </location>
</feature>
<protein>
    <recommendedName>
        <fullName evidence="2">DUF7053 domain-containing protein</fullName>
    </recommendedName>
</protein>
<dbReference type="InterPro" id="IPR055481">
    <property type="entry name" value="DUF7053"/>
</dbReference>
<gene>
    <name evidence="3" type="ORF">I7I53_02927</name>
</gene>
<dbReference type="Proteomes" id="UP000663419">
    <property type="component" value="Chromosome 4"/>
</dbReference>
<feature type="domain" description="DUF7053" evidence="2">
    <location>
        <begin position="38"/>
        <end position="207"/>
    </location>
</feature>
<organism evidence="3 4">
    <name type="scientific">Ajellomyces capsulatus (strain H88)</name>
    <name type="common">Darling's disease fungus</name>
    <name type="synonym">Histoplasma capsulatum</name>
    <dbReference type="NCBI Taxonomy" id="544711"/>
    <lineage>
        <taxon>Eukaryota</taxon>
        <taxon>Fungi</taxon>
        <taxon>Dikarya</taxon>
        <taxon>Ascomycota</taxon>
        <taxon>Pezizomycotina</taxon>
        <taxon>Eurotiomycetes</taxon>
        <taxon>Eurotiomycetidae</taxon>
        <taxon>Onygenales</taxon>
        <taxon>Ajellomycetaceae</taxon>
        <taxon>Histoplasma</taxon>
    </lineage>
</organism>
<dbReference type="AlphaFoldDB" id="A0A8A1LMQ7"/>
<dbReference type="PANTHER" id="PTHR38117">
    <property type="entry name" value="NACHT AND WD40 DOMAIN PROTEIN"/>
    <property type="match status" value="1"/>
</dbReference>
<accession>A0A8A1LMQ7</accession>
<reference evidence="3" key="1">
    <citation type="submission" date="2021-01" db="EMBL/GenBank/DDBJ databases">
        <title>Chromosome-level genome assembly of a human fungal pathogen reveals clustering of transcriptionally co-regulated genes.</title>
        <authorList>
            <person name="Voorhies M."/>
            <person name="Cohen S."/>
            <person name="Shea T.P."/>
            <person name="Petrus S."/>
            <person name="Munoz J.F."/>
            <person name="Poplawski S."/>
            <person name="Goldman W.E."/>
            <person name="Michael T."/>
            <person name="Cuomo C.A."/>
            <person name="Sil A."/>
            <person name="Beyhan S."/>
        </authorList>
    </citation>
    <scope>NUCLEOTIDE SEQUENCE</scope>
    <source>
        <strain evidence="3">H88</strain>
    </source>
</reference>
<proteinExistence type="predicted"/>
<evidence type="ECO:0000313" key="4">
    <source>
        <dbReference type="Proteomes" id="UP000663419"/>
    </source>
</evidence>
<evidence type="ECO:0000313" key="3">
    <source>
        <dbReference type="EMBL" id="QSS55131.1"/>
    </source>
</evidence>
<dbReference type="EMBL" id="CP069105">
    <property type="protein sequence ID" value="QSS55131.1"/>
    <property type="molecule type" value="Genomic_DNA"/>
</dbReference>
<name>A0A8A1LMQ7_AJEC8</name>
<sequence length="380" mass="42134">MLAHGDCKKLDSKLHASSPSYQEKNIQSNDRQNTAMFKRIVFTTVTPLPSYIPRDLVIKTLHAHSEMIELNPLVIRHKRCKAPPSAPPDEFHCTWYELTDNIHYLPGRIIRSNVTYKACFHDLQRGLQTHIYAPTNLDIRNRWTVCGNMPGEPREPVELGLTNVPREGLFLREDVDMRCNTFAASFVKKTLKDAHAVLVDRLIMKADLLKGKIDRLYSTLGADEQRSRSFCTNQAWSAADGSLVSPTCMPLCSNAVSAQPTRSMSVVHSPRTHFTSPIYTRCHATSTVDSPPHGYVDAASASVSCPTTPHPCCTHSPVSPVMMGCCFPFEEAAPGPQPVELDSTECQPSRAKAYATAKKTLSTNFVVTPPSPPPNVHELE</sequence>
<dbReference type="Pfam" id="PF23155">
    <property type="entry name" value="DUF7053"/>
    <property type="match status" value="1"/>
</dbReference>
<dbReference type="PANTHER" id="PTHR38117:SF2">
    <property type="entry name" value="NACHT AND WD40 DOMAIN PROTEIN"/>
    <property type="match status" value="1"/>
</dbReference>
<evidence type="ECO:0000259" key="2">
    <source>
        <dbReference type="Pfam" id="PF23155"/>
    </source>
</evidence>
<feature type="region of interest" description="Disordered" evidence="1">
    <location>
        <begin position="1"/>
        <end position="29"/>
    </location>
</feature>
<dbReference type="VEuPathDB" id="FungiDB:I7I53_02927"/>
<feature type="compositionally biased region" description="Basic and acidic residues" evidence="1">
    <location>
        <begin position="1"/>
        <end position="14"/>
    </location>
</feature>